<name>A0A498NIC9_LABRO</name>
<dbReference type="Proteomes" id="UP000290572">
    <property type="component" value="Unassembled WGS sequence"/>
</dbReference>
<sequence length="185" mass="19801">MDPKSKPETKKESEPATVSVLELAASPIPESAHTTWSLPDPDVEEWLINLENMEPVPHPTHHQTFHQFCLGGLSYPYQFPDFSPLLVSIFSMAPPLISDPVAMLGSSSPGSSIFLALPLSSQPPALPWSLDPLASPQPSSLVVSSCPFIHLASLGSQASQTQPWPTFPPTRESCPSHSAGSGLVN</sequence>
<reference evidence="3 4" key="1">
    <citation type="submission" date="2018-03" db="EMBL/GenBank/DDBJ databases">
        <title>Draft genome sequence of Rohu Carp (Labeo rohita).</title>
        <authorList>
            <person name="Das P."/>
            <person name="Kushwaha B."/>
            <person name="Joshi C.G."/>
            <person name="Kumar D."/>
            <person name="Nagpure N.S."/>
            <person name="Sahoo L."/>
            <person name="Das S.P."/>
            <person name="Bit A."/>
            <person name="Patnaik S."/>
            <person name="Meher P.K."/>
            <person name="Jayasankar P."/>
            <person name="Koringa P.G."/>
            <person name="Patel N.V."/>
            <person name="Hinsu A.T."/>
            <person name="Kumar R."/>
            <person name="Pandey M."/>
            <person name="Agarwal S."/>
            <person name="Srivastava S."/>
            <person name="Singh M."/>
            <person name="Iquebal M.A."/>
            <person name="Jaiswal S."/>
            <person name="Angadi U.B."/>
            <person name="Kumar N."/>
            <person name="Raza M."/>
            <person name="Shah T.M."/>
            <person name="Rai A."/>
            <person name="Jena J.K."/>
        </authorList>
    </citation>
    <scope>NUCLEOTIDE SEQUENCE [LARGE SCALE GENOMIC DNA]</scope>
    <source>
        <strain evidence="3">DASCIFA01</strain>
        <tissue evidence="3">Testis</tissue>
    </source>
</reference>
<keyword evidence="4" id="KW-1185">Reference proteome</keyword>
<feature type="compositionally biased region" description="Polar residues" evidence="1">
    <location>
        <begin position="173"/>
        <end position="185"/>
    </location>
</feature>
<organism evidence="3 4">
    <name type="scientific">Labeo rohita</name>
    <name type="common">Indian major carp</name>
    <name type="synonym">Cyprinus rohita</name>
    <dbReference type="NCBI Taxonomy" id="84645"/>
    <lineage>
        <taxon>Eukaryota</taxon>
        <taxon>Metazoa</taxon>
        <taxon>Chordata</taxon>
        <taxon>Craniata</taxon>
        <taxon>Vertebrata</taxon>
        <taxon>Euteleostomi</taxon>
        <taxon>Actinopterygii</taxon>
        <taxon>Neopterygii</taxon>
        <taxon>Teleostei</taxon>
        <taxon>Ostariophysi</taxon>
        <taxon>Cypriniformes</taxon>
        <taxon>Cyprinidae</taxon>
        <taxon>Labeoninae</taxon>
        <taxon>Labeonini</taxon>
        <taxon>Labeo</taxon>
    </lineage>
</organism>
<protein>
    <submittedName>
        <fullName evidence="3">Uncharacterized protein</fullName>
    </submittedName>
</protein>
<feature type="region of interest" description="Disordered" evidence="1">
    <location>
        <begin position="159"/>
        <end position="185"/>
    </location>
</feature>
<evidence type="ECO:0000256" key="1">
    <source>
        <dbReference type="SAM" id="MobiDB-lite"/>
    </source>
</evidence>
<evidence type="ECO:0000313" key="4">
    <source>
        <dbReference type="Proteomes" id="UP000290572"/>
    </source>
</evidence>
<dbReference type="AlphaFoldDB" id="A0A498NIC9"/>
<gene>
    <name evidence="3" type="ORF">ROHU_016733</name>
    <name evidence="2" type="ORF">ROHU_033051</name>
</gene>
<evidence type="ECO:0000313" key="2">
    <source>
        <dbReference type="EMBL" id="RXN06082.1"/>
    </source>
</evidence>
<proteinExistence type="predicted"/>
<comment type="caution">
    <text evidence="3">The sequence shown here is derived from an EMBL/GenBank/DDBJ whole genome shotgun (WGS) entry which is preliminary data.</text>
</comment>
<dbReference type="EMBL" id="QBIY01013380">
    <property type="protein sequence ID" value="RXN06082.1"/>
    <property type="molecule type" value="Genomic_DNA"/>
</dbReference>
<accession>A0A498NIC9</accession>
<dbReference type="EMBL" id="QBIY01011444">
    <property type="protein sequence ID" value="RXN31616.1"/>
    <property type="molecule type" value="Genomic_DNA"/>
</dbReference>
<evidence type="ECO:0000313" key="3">
    <source>
        <dbReference type="EMBL" id="RXN31616.1"/>
    </source>
</evidence>